<dbReference type="EMBL" id="MHQI01000026">
    <property type="protein sequence ID" value="OHA00147.1"/>
    <property type="molecule type" value="Genomic_DNA"/>
</dbReference>
<protein>
    <recommendedName>
        <fullName evidence="4">Glycerophosphoryl diester phosphodiesterase membrane domain-containing protein</fullName>
    </recommendedName>
</protein>
<organism evidence="2 3">
    <name type="scientific">Candidatus Sungbacteria bacterium RIFCSPHIGHO2_02_FULL_47_11</name>
    <dbReference type="NCBI Taxonomy" id="1802270"/>
    <lineage>
        <taxon>Bacteria</taxon>
        <taxon>Candidatus Sungiibacteriota</taxon>
    </lineage>
</organism>
<reference evidence="2 3" key="1">
    <citation type="journal article" date="2016" name="Nat. Commun.">
        <title>Thousands of microbial genomes shed light on interconnected biogeochemical processes in an aquifer system.</title>
        <authorList>
            <person name="Anantharaman K."/>
            <person name="Brown C.T."/>
            <person name="Hug L.A."/>
            <person name="Sharon I."/>
            <person name="Castelle C.J."/>
            <person name="Probst A.J."/>
            <person name="Thomas B.C."/>
            <person name="Singh A."/>
            <person name="Wilkins M.J."/>
            <person name="Karaoz U."/>
            <person name="Brodie E.L."/>
            <person name="Williams K.H."/>
            <person name="Hubbard S.S."/>
            <person name="Banfield J.F."/>
        </authorList>
    </citation>
    <scope>NUCLEOTIDE SEQUENCE [LARGE SCALE GENOMIC DNA]</scope>
</reference>
<evidence type="ECO:0000313" key="3">
    <source>
        <dbReference type="Proteomes" id="UP000179023"/>
    </source>
</evidence>
<feature type="transmembrane region" description="Helical" evidence="1">
    <location>
        <begin position="60"/>
        <end position="83"/>
    </location>
</feature>
<name>A0A1G2KL15_9BACT</name>
<feature type="transmembrane region" description="Helical" evidence="1">
    <location>
        <begin position="103"/>
        <end position="136"/>
    </location>
</feature>
<accession>A0A1G2KL15</accession>
<keyword evidence="1" id="KW-0472">Membrane</keyword>
<proteinExistence type="predicted"/>
<feature type="transmembrane region" description="Helical" evidence="1">
    <location>
        <begin position="257"/>
        <end position="279"/>
    </location>
</feature>
<evidence type="ECO:0000313" key="2">
    <source>
        <dbReference type="EMBL" id="OHA00147.1"/>
    </source>
</evidence>
<keyword evidence="1" id="KW-1133">Transmembrane helix</keyword>
<gene>
    <name evidence="2" type="ORF">A3C07_00290</name>
</gene>
<sequence length="318" mass="34517">MNGTQTISPATYQPLPPASKMFLGALLFYAEHWHVILGIALIPILIAGPNILLGKYTPSLAILIAMLATVVGVLARLAMFDVVSENGEPSGGIIGAYKKGWQILIPFVWVSALVTLTTLGGFFLFIVPGVLLSIWLSMSLYAFIVEGHKGISALTTSWHYVKGYWFPVFWRFVFLGIIIGAANLLIGLATTSPVFFAALKTGGATTDPSPLWQFVSLLFNNAVASPLYIIYAYILYQSLRTVKNALPVEDQTQLKNKVITFMVISAVGILAFTVFAGFFLSRLIQELIASGGTPNLVLAPYPLFASLGTSSLLEIFFR</sequence>
<keyword evidence="1" id="KW-0812">Transmembrane</keyword>
<feature type="transmembrane region" description="Helical" evidence="1">
    <location>
        <begin position="211"/>
        <end position="236"/>
    </location>
</feature>
<evidence type="ECO:0000256" key="1">
    <source>
        <dbReference type="SAM" id="Phobius"/>
    </source>
</evidence>
<dbReference type="Proteomes" id="UP000179023">
    <property type="component" value="Unassembled WGS sequence"/>
</dbReference>
<dbReference type="AlphaFoldDB" id="A0A1G2KL15"/>
<comment type="caution">
    <text evidence="2">The sequence shown here is derived from an EMBL/GenBank/DDBJ whole genome shotgun (WGS) entry which is preliminary data.</text>
</comment>
<evidence type="ECO:0008006" key="4">
    <source>
        <dbReference type="Google" id="ProtNLM"/>
    </source>
</evidence>
<feature type="transmembrane region" description="Helical" evidence="1">
    <location>
        <begin position="299"/>
        <end position="317"/>
    </location>
</feature>
<feature type="transmembrane region" description="Helical" evidence="1">
    <location>
        <begin position="33"/>
        <end position="53"/>
    </location>
</feature>
<feature type="transmembrane region" description="Helical" evidence="1">
    <location>
        <begin position="172"/>
        <end position="199"/>
    </location>
</feature>